<dbReference type="PANTHER" id="PTHR22881:SF27">
    <property type="entry name" value="BROMODOMAIN CONTAINING 7_9"/>
    <property type="match status" value="1"/>
</dbReference>
<keyword evidence="9" id="KW-1185">Reference proteome</keyword>
<dbReference type="InterPro" id="IPR051831">
    <property type="entry name" value="Bromodomain_contain_prot"/>
</dbReference>
<dbReference type="Pfam" id="PF12024">
    <property type="entry name" value="DUF3512"/>
    <property type="match status" value="1"/>
</dbReference>
<dbReference type="Gene3D" id="1.20.920.10">
    <property type="entry name" value="Bromodomain-like"/>
    <property type="match status" value="1"/>
</dbReference>
<keyword evidence="4" id="KW-0804">Transcription</keyword>
<evidence type="ECO:0000256" key="1">
    <source>
        <dbReference type="ARBA" id="ARBA00004123"/>
    </source>
</evidence>
<feature type="region of interest" description="Disordered" evidence="7">
    <location>
        <begin position="1"/>
        <end position="134"/>
    </location>
</feature>
<evidence type="ECO:0000256" key="2">
    <source>
        <dbReference type="ARBA" id="ARBA00023015"/>
    </source>
</evidence>
<dbReference type="SUPFAM" id="SSF47370">
    <property type="entry name" value="Bromodomain"/>
    <property type="match status" value="1"/>
</dbReference>
<feature type="domain" description="Bromo" evidence="8">
    <location>
        <begin position="178"/>
        <end position="248"/>
    </location>
</feature>
<comment type="subcellular location">
    <subcellularLocation>
        <location evidence="1">Nucleus</location>
    </subcellularLocation>
</comment>
<dbReference type="InterPro" id="IPR021900">
    <property type="entry name" value="DUF3512"/>
</dbReference>
<dbReference type="GO" id="GO:0005634">
    <property type="term" value="C:nucleus"/>
    <property type="evidence" value="ECO:0007669"/>
    <property type="project" value="UniProtKB-SubCell"/>
</dbReference>
<feature type="compositionally biased region" description="Basic and acidic residues" evidence="7">
    <location>
        <begin position="120"/>
        <end position="132"/>
    </location>
</feature>
<reference evidence="10" key="1">
    <citation type="submission" date="2015-08" db="UniProtKB">
        <authorList>
            <consortium name="WormBaseParasite"/>
        </authorList>
    </citation>
    <scope>IDENTIFICATION</scope>
</reference>
<feature type="compositionally biased region" description="Polar residues" evidence="7">
    <location>
        <begin position="74"/>
        <end position="89"/>
    </location>
</feature>
<dbReference type="WBParaSite" id="SSTP_0000325000.1">
    <property type="protein sequence ID" value="SSTP_0000325000.1"/>
    <property type="gene ID" value="SSTP_0000325000"/>
</dbReference>
<sequence>MENQEADSIDANDIQENSPSIKLEETATIQVARKRGRPPLDPSLKKVGKRKSILSTPRSDKGDNLDGITEESDTGNSESIKQEFDITNASSSKRERKKTKRGETPDSISTNNLKKKRTSEKKEKKDKEDRKFKSSAIEEGASKLGAIIESPPVINRKPNYKTYTPFQLFCNHILRKLSAKDPEEYFAYPVSSADAPEYDKIITNPMDFLTIRGKIEDGSYKTVRDMESDVNLISENAMIYNAPTTIYYFAAIKLQGIAKYYFSEKYLEYLRVSLPFGRQVTHEEAGLPQPKVYPIIPPKGRNSQQSKRFVFDDDGKKFSDLSNGNTKLTTEVPKLKGKLAFLDNKNGATVLNILSDEHSGRTARTIGDLVGKLERGTPGLLMNYEPIALAKTPIGYFDYGPFTTFAPQYDSTWASMTKKDSDMFYNCYGSRENTGLAFQMMNTIKDCDESYIKIVNEMLDDITNGEHSKVMEEFKTKDDSDSDDEEVSRYDIYKDVPDDKLIDNILTLENIGIDCGIIKEIKDLIGVKTYQQFTTLEEIQRHGNVYLNDLEYLQNQRLSLRPPVTLSHGIQPSQAELSLAEKVVDNLHTQVSDYAKPRELVRPQAIHAALAIDDGDGDGMDILNEFFDL</sequence>
<organism evidence="10">
    <name type="scientific">Strongyloides stercoralis</name>
    <name type="common">Threadworm</name>
    <dbReference type="NCBI Taxonomy" id="6248"/>
    <lineage>
        <taxon>Eukaryota</taxon>
        <taxon>Metazoa</taxon>
        <taxon>Ecdysozoa</taxon>
        <taxon>Nematoda</taxon>
        <taxon>Chromadorea</taxon>
        <taxon>Rhabditida</taxon>
        <taxon>Tylenchina</taxon>
        <taxon>Panagrolaimomorpha</taxon>
        <taxon>Strongyloidoidea</taxon>
        <taxon>Strongyloididae</taxon>
        <taxon>Strongyloides</taxon>
    </lineage>
</organism>
<dbReference type="Proteomes" id="UP000035681">
    <property type="component" value="Unplaced"/>
</dbReference>
<evidence type="ECO:0000313" key="10">
    <source>
        <dbReference type="WBParaSite" id="SSTP_0000325000.1"/>
    </source>
</evidence>
<dbReference type="WBParaSite" id="TCONS_00009960.p1">
    <property type="protein sequence ID" value="TCONS_00009960.p1"/>
    <property type="gene ID" value="XLOC_007668"/>
</dbReference>
<keyword evidence="3 6" id="KW-0103">Bromodomain</keyword>
<dbReference type="AlphaFoldDB" id="A0A0K0E186"/>
<proteinExistence type="predicted"/>
<protein>
    <submittedName>
        <fullName evidence="10 11">Bromo domain-containing protein</fullName>
    </submittedName>
</protein>
<feature type="compositionally biased region" description="Acidic residues" evidence="7">
    <location>
        <begin position="1"/>
        <end position="10"/>
    </location>
</feature>
<dbReference type="SMART" id="SM00297">
    <property type="entry name" value="BROMO"/>
    <property type="match status" value="1"/>
</dbReference>
<evidence type="ECO:0000256" key="6">
    <source>
        <dbReference type="PROSITE-ProRule" id="PRU00035"/>
    </source>
</evidence>
<keyword evidence="5" id="KW-0539">Nucleus</keyword>
<evidence type="ECO:0000313" key="9">
    <source>
        <dbReference type="Proteomes" id="UP000035681"/>
    </source>
</evidence>
<evidence type="ECO:0000259" key="8">
    <source>
        <dbReference type="PROSITE" id="PS50014"/>
    </source>
</evidence>
<dbReference type="PANTHER" id="PTHR22881">
    <property type="entry name" value="BROMODOMAIN CONTAINING PROTEIN"/>
    <property type="match status" value="1"/>
</dbReference>
<evidence type="ECO:0000256" key="5">
    <source>
        <dbReference type="ARBA" id="ARBA00023242"/>
    </source>
</evidence>
<evidence type="ECO:0000256" key="3">
    <source>
        <dbReference type="ARBA" id="ARBA00023117"/>
    </source>
</evidence>
<evidence type="ECO:0000313" key="11">
    <source>
        <dbReference type="WBParaSite" id="TCONS_00009960.p1"/>
    </source>
</evidence>
<name>A0A0K0E186_STRER</name>
<evidence type="ECO:0000256" key="4">
    <source>
        <dbReference type="ARBA" id="ARBA00023163"/>
    </source>
</evidence>
<dbReference type="InterPro" id="IPR036427">
    <property type="entry name" value="Bromodomain-like_sf"/>
</dbReference>
<dbReference type="PROSITE" id="PS50014">
    <property type="entry name" value="BROMODOMAIN_2"/>
    <property type="match status" value="1"/>
</dbReference>
<dbReference type="Pfam" id="PF00439">
    <property type="entry name" value="Bromodomain"/>
    <property type="match status" value="1"/>
</dbReference>
<dbReference type="STRING" id="6248.A0A0K0E186"/>
<dbReference type="InterPro" id="IPR001487">
    <property type="entry name" value="Bromodomain"/>
</dbReference>
<keyword evidence="2" id="KW-0805">Transcription regulation</keyword>
<dbReference type="GO" id="GO:0006357">
    <property type="term" value="P:regulation of transcription by RNA polymerase II"/>
    <property type="evidence" value="ECO:0007669"/>
    <property type="project" value="TreeGrafter"/>
</dbReference>
<accession>A0A0K0E186</accession>
<evidence type="ECO:0000256" key="7">
    <source>
        <dbReference type="SAM" id="MobiDB-lite"/>
    </source>
</evidence>
<dbReference type="PRINTS" id="PR00503">
    <property type="entry name" value="BROMODOMAIN"/>
</dbReference>